<evidence type="ECO:0000313" key="3">
    <source>
        <dbReference type="Proteomes" id="UP000222542"/>
    </source>
</evidence>
<reference evidence="2 3" key="2">
    <citation type="journal article" date="2017" name="Genome Biol.">
        <title>New reference genome sequences of hot pepper reveal the massive evolution of plant disease-resistance genes by retroduplication.</title>
        <authorList>
            <person name="Kim S."/>
            <person name="Park J."/>
            <person name="Yeom S.I."/>
            <person name="Kim Y.M."/>
            <person name="Seo E."/>
            <person name="Kim K.T."/>
            <person name="Kim M.S."/>
            <person name="Lee J.M."/>
            <person name="Cheong K."/>
            <person name="Shin H.S."/>
            <person name="Kim S.B."/>
            <person name="Han K."/>
            <person name="Lee J."/>
            <person name="Park M."/>
            <person name="Lee H.A."/>
            <person name="Lee H.Y."/>
            <person name="Lee Y."/>
            <person name="Oh S."/>
            <person name="Lee J.H."/>
            <person name="Choi E."/>
            <person name="Choi E."/>
            <person name="Lee S.E."/>
            <person name="Jeon J."/>
            <person name="Kim H."/>
            <person name="Choi G."/>
            <person name="Song H."/>
            <person name="Lee J."/>
            <person name="Lee S.C."/>
            <person name="Kwon J.K."/>
            <person name="Lee H.Y."/>
            <person name="Koo N."/>
            <person name="Hong Y."/>
            <person name="Kim R.W."/>
            <person name="Kang W.H."/>
            <person name="Huh J.H."/>
            <person name="Kang B.C."/>
            <person name="Yang T.J."/>
            <person name="Lee Y.H."/>
            <person name="Bennetzen J.L."/>
            <person name="Choi D."/>
        </authorList>
    </citation>
    <scope>NUCLEOTIDE SEQUENCE [LARGE SCALE GENOMIC DNA]</scope>
    <source>
        <strain evidence="3">cv. CM334</strain>
    </source>
</reference>
<feature type="region of interest" description="Disordered" evidence="1">
    <location>
        <begin position="60"/>
        <end position="80"/>
    </location>
</feature>
<proteinExistence type="predicted"/>
<dbReference type="STRING" id="4072.A0A2G2YM24"/>
<sequence length="80" mass="8647">MEGLGCGVAFGFQVLLVGLGEVVVGLASHGLGCKIAFENTKQESEVSQLKLENYLKVKNQGSPTEIEDRPEYSNMNSDIE</sequence>
<protein>
    <submittedName>
        <fullName evidence="2">Uncharacterized protein</fullName>
    </submittedName>
</protein>
<organism evidence="2 3">
    <name type="scientific">Capsicum annuum</name>
    <name type="common">Capsicum pepper</name>
    <dbReference type="NCBI Taxonomy" id="4072"/>
    <lineage>
        <taxon>Eukaryota</taxon>
        <taxon>Viridiplantae</taxon>
        <taxon>Streptophyta</taxon>
        <taxon>Embryophyta</taxon>
        <taxon>Tracheophyta</taxon>
        <taxon>Spermatophyta</taxon>
        <taxon>Magnoliopsida</taxon>
        <taxon>eudicotyledons</taxon>
        <taxon>Gunneridae</taxon>
        <taxon>Pentapetalae</taxon>
        <taxon>asterids</taxon>
        <taxon>lamiids</taxon>
        <taxon>Solanales</taxon>
        <taxon>Solanaceae</taxon>
        <taxon>Solanoideae</taxon>
        <taxon>Capsiceae</taxon>
        <taxon>Capsicum</taxon>
    </lineage>
</organism>
<dbReference type="Gramene" id="PHT70809">
    <property type="protein sequence ID" value="PHT70809"/>
    <property type="gene ID" value="T459_25913"/>
</dbReference>
<keyword evidence="3" id="KW-1185">Reference proteome</keyword>
<dbReference type="EMBL" id="AYRZ02000010">
    <property type="protein sequence ID" value="PHT70809.1"/>
    <property type="molecule type" value="Genomic_DNA"/>
</dbReference>
<reference evidence="2 3" key="1">
    <citation type="journal article" date="2014" name="Nat. Genet.">
        <title>Genome sequence of the hot pepper provides insights into the evolution of pungency in Capsicum species.</title>
        <authorList>
            <person name="Kim S."/>
            <person name="Park M."/>
            <person name="Yeom S.I."/>
            <person name="Kim Y.M."/>
            <person name="Lee J.M."/>
            <person name="Lee H.A."/>
            <person name="Seo E."/>
            <person name="Choi J."/>
            <person name="Cheong K."/>
            <person name="Kim K.T."/>
            <person name="Jung K."/>
            <person name="Lee G.W."/>
            <person name="Oh S.K."/>
            <person name="Bae C."/>
            <person name="Kim S.B."/>
            <person name="Lee H.Y."/>
            <person name="Kim S.Y."/>
            <person name="Kim M.S."/>
            <person name="Kang B.C."/>
            <person name="Jo Y.D."/>
            <person name="Yang H.B."/>
            <person name="Jeong H.J."/>
            <person name="Kang W.H."/>
            <person name="Kwon J.K."/>
            <person name="Shin C."/>
            <person name="Lim J.Y."/>
            <person name="Park J.H."/>
            <person name="Huh J.H."/>
            <person name="Kim J.S."/>
            <person name="Kim B.D."/>
            <person name="Cohen O."/>
            <person name="Paran I."/>
            <person name="Suh M.C."/>
            <person name="Lee S.B."/>
            <person name="Kim Y.K."/>
            <person name="Shin Y."/>
            <person name="Noh S.J."/>
            <person name="Park J."/>
            <person name="Seo Y.S."/>
            <person name="Kwon S.Y."/>
            <person name="Kim H.A."/>
            <person name="Park J.M."/>
            <person name="Kim H.J."/>
            <person name="Choi S.B."/>
            <person name="Bosland P.W."/>
            <person name="Reeves G."/>
            <person name="Jo S.H."/>
            <person name="Lee B.W."/>
            <person name="Cho H.T."/>
            <person name="Choi H.S."/>
            <person name="Lee M.S."/>
            <person name="Yu Y."/>
            <person name="Do Choi Y."/>
            <person name="Park B.S."/>
            <person name="van Deynze A."/>
            <person name="Ashrafi H."/>
            <person name="Hill T."/>
            <person name="Kim W.T."/>
            <person name="Pai H.S."/>
            <person name="Ahn H.K."/>
            <person name="Yeam I."/>
            <person name="Giovannoni J.J."/>
            <person name="Rose J.K."/>
            <person name="Sorensen I."/>
            <person name="Lee S.J."/>
            <person name="Kim R.W."/>
            <person name="Choi I.Y."/>
            <person name="Choi B.S."/>
            <person name="Lim J.S."/>
            <person name="Lee Y.H."/>
            <person name="Choi D."/>
        </authorList>
    </citation>
    <scope>NUCLEOTIDE SEQUENCE [LARGE SCALE GENOMIC DNA]</scope>
    <source>
        <strain evidence="3">cv. CM334</strain>
    </source>
</reference>
<gene>
    <name evidence="2" type="ORF">T459_25913</name>
</gene>
<dbReference type="Proteomes" id="UP000222542">
    <property type="component" value="Unassembled WGS sequence"/>
</dbReference>
<comment type="caution">
    <text evidence="2">The sequence shown here is derived from an EMBL/GenBank/DDBJ whole genome shotgun (WGS) entry which is preliminary data.</text>
</comment>
<accession>A0A2G2YM24</accession>
<evidence type="ECO:0000313" key="2">
    <source>
        <dbReference type="EMBL" id="PHT70809.1"/>
    </source>
</evidence>
<name>A0A2G2YM24_CAPAN</name>
<dbReference type="AlphaFoldDB" id="A0A2G2YM24"/>
<evidence type="ECO:0000256" key="1">
    <source>
        <dbReference type="SAM" id="MobiDB-lite"/>
    </source>
</evidence>